<proteinExistence type="predicted"/>
<dbReference type="Gene3D" id="2.120.10.70">
    <property type="entry name" value="Fucose-specific lectin"/>
    <property type="match status" value="2"/>
</dbReference>
<evidence type="ECO:0000313" key="2">
    <source>
        <dbReference type="EMBL" id="CAB1276142.1"/>
    </source>
</evidence>
<gene>
    <name evidence="2" type="ORF">NSCAC_1020</name>
</gene>
<dbReference type="KEGG" id="ntg:NSCAC_1020"/>
<protein>
    <recommendedName>
        <fullName evidence="1">PLL-like beta propeller domain-containing protein</fullName>
    </recommendedName>
</protein>
<dbReference type="AlphaFoldDB" id="A0A7G1QA13"/>
<reference evidence="2 3" key="1">
    <citation type="submission" date="2020-03" db="EMBL/GenBank/DDBJ databases">
        <authorList>
            <person name="Picone N."/>
        </authorList>
    </citation>
    <scope>NUCLEOTIDE SEQUENCE [LARGE SCALE GENOMIC DNA]</scope>
    <source>
        <strain evidence="2">NSCAC1</strain>
    </source>
</reference>
<dbReference type="RefSeq" id="WP_197743759.1">
    <property type="nucleotide sequence ID" value="NZ_LR778175.1"/>
</dbReference>
<keyword evidence="3" id="KW-1185">Reference proteome</keyword>
<evidence type="ECO:0000259" key="1">
    <source>
        <dbReference type="Pfam" id="PF26607"/>
    </source>
</evidence>
<dbReference type="EMBL" id="LR778175">
    <property type="protein sequence ID" value="CAB1276142.1"/>
    <property type="molecule type" value="Genomic_DNA"/>
</dbReference>
<feature type="domain" description="PLL-like beta propeller" evidence="1">
    <location>
        <begin position="272"/>
        <end position="397"/>
    </location>
</feature>
<dbReference type="SUPFAM" id="SSF89372">
    <property type="entry name" value="Fucose-specific lectin"/>
    <property type="match status" value="2"/>
</dbReference>
<dbReference type="Pfam" id="PF26607">
    <property type="entry name" value="DUF8189"/>
    <property type="match status" value="1"/>
</dbReference>
<dbReference type="Proteomes" id="UP000516072">
    <property type="component" value="Chromosome"/>
</dbReference>
<evidence type="ECO:0000313" key="3">
    <source>
        <dbReference type="Proteomes" id="UP000516072"/>
    </source>
</evidence>
<dbReference type="InterPro" id="IPR058502">
    <property type="entry name" value="PLL-like_beta-prop"/>
</dbReference>
<sequence length="602" mass="65064">MAGNGNDGHLQVIGLGTNGAYLVAWQDAQGNWNNAQDGHWDLGGKFAGQTAQITSLVVGNGNGGYLQVIGLGTDGSAYLVAWQDAQGNWSAGRKLASPPPGVKWSTLAVGNGNKGYLQVIGLGTDGSAYLVAWQDAQGNWTNGRLLAIGWVPLPDYGLRSGPNSVIGLAVGYDTYNVPFLTAVLQEAGDVFSFWIPVNGDWMRIPYDAHQLFGWAPALVPFSSHDRGIHRGVYASRTNVVTIGDRGILGQNLADDGKYCLGKYTQIATANGNQGYSAVFALCDDDQGIYYLYPGNPNDHQLSRLKLSGDTAILSMAAGSDCSGLLEVFAISSDRLLYHCRQDSKDPQKWEFFLKLNTELTFSRLVVSKNPAGFSDLFAVTTSNDLYHIWQDPESRDWHFDEIELSTRGKIEEFSSYSVLMSVYDGDGVPAINTKVRVFSDDPVTIEINGSTTFIDMLNPWTGTTNSGGQIAIAMKTESLGVPPLTVWTNFMPVDHRIAVDPSAPVQATLSKIDADTLQKATWTADDGTQTLLLPNHQDGKTLQSIVGAVTSAMSLAQTAPSTIPMTTNRVHQRTDPRVARYIQNYDDASAGRIHLASVPEQS</sequence>
<organism evidence="2 3">
    <name type="scientific">Candidatus Nitrosacidococcus tergens</name>
    <dbReference type="NCBI Taxonomy" id="553981"/>
    <lineage>
        <taxon>Bacteria</taxon>
        <taxon>Pseudomonadati</taxon>
        <taxon>Pseudomonadota</taxon>
        <taxon>Gammaproteobacteria</taxon>
        <taxon>Chromatiales</taxon>
        <taxon>Chromatiaceae</taxon>
        <taxon>Candidatus Nitrosacidococcus</taxon>
    </lineage>
</organism>
<accession>A0A7G1QA13</accession>
<name>A0A7G1QA13_9GAMM</name>